<dbReference type="GO" id="GO:0005886">
    <property type="term" value="C:plasma membrane"/>
    <property type="evidence" value="ECO:0007669"/>
    <property type="project" value="UniProtKB-SubCell"/>
</dbReference>
<feature type="transmembrane region" description="Helical" evidence="6">
    <location>
        <begin position="172"/>
        <end position="193"/>
    </location>
</feature>
<protein>
    <submittedName>
        <fullName evidence="7">YihY/virulence factor BrkB family protein</fullName>
    </submittedName>
</protein>
<evidence type="ECO:0000256" key="6">
    <source>
        <dbReference type="SAM" id="Phobius"/>
    </source>
</evidence>
<keyword evidence="5 6" id="KW-0472">Membrane</keyword>
<dbReference type="Proteomes" id="UP000305654">
    <property type="component" value="Unassembled WGS sequence"/>
</dbReference>
<feature type="transmembrane region" description="Helical" evidence="6">
    <location>
        <begin position="21"/>
        <end position="44"/>
    </location>
</feature>
<comment type="caution">
    <text evidence="7">The sequence shown here is derived from an EMBL/GenBank/DDBJ whole genome shotgun (WGS) entry which is preliminary data.</text>
</comment>
<dbReference type="NCBIfam" id="TIGR00765">
    <property type="entry name" value="yihY_not_rbn"/>
    <property type="match status" value="1"/>
</dbReference>
<evidence type="ECO:0000256" key="2">
    <source>
        <dbReference type="ARBA" id="ARBA00022475"/>
    </source>
</evidence>
<dbReference type="EMBL" id="VCDI01000001">
    <property type="protein sequence ID" value="TLU74664.1"/>
    <property type="molecule type" value="Genomic_DNA"/>
</dbReference>
<keyword evidence="2" id="KW-1003">Cell membrane</keyword>
<dbReference type="PANTHER" id="PTHR30213">
    <property type="entry name" value="INNER MEMBRANE PROTEIN YHJD"/>
    <property type="match status" value="1"/>
</dbReference>
<feature type="transmembrane region" description="Helical" evidence="6">
    <location>
        <begin position="84"/>
        <end position="107"/>
    </location>
</feature>
<gene>
    <name evidence="7" type="ORF">FE263_03210</name>
</gene>
<dbReference type="OrthoDB" id="9781030at2"/>
<feature type="transmembrane region" description="Helical" evidence="6">
    <location>
        <begin position="243"/>
        <end position="264"/>
    </location>
</feature>
<evidence type="ECO:0000256" key="3">
    <source>
        <dbReference type="ARBA" id="ARBA00022692"/>
    </source>
</evidence>
<keyword evidence="4 6" id="KW-1133">Transmembrane helix</keyword>
<reference evidence="7 8" key="1">
    <citation type="submission" date="2019-05" db="EMBL/GenBank/DDBJ databases">
        <authorList>
            <person name="Pankratov T."/>
            <person name="Grouzdev D."/>
        </authorList>
    </citation>
    <scope>NUCLEOTIDE SEQUENCE [LARGE SCALE GENOMIC DNA]</scope>
    <source>
        <strain evidence="7 8">KEBCLARHB70R</strain>
    </source>
</reference>
<evidence type="ECO:0000313" key="8">
    <source>
        <dbReference type="Proteomes" id="UP000305654"/>
    </source>
</evidence>
<keyword evidence="8" id="KW-1185">Reference proteome</keyword>
<evidence type="ECO:0000256" key="1">
    <source>
        <dbReference type="ARBA" id="ARBA00004651"/>
    </source>
</evidence>
<dbReference type="Pfam" id="PF03631">
    <property type="entry name" value="Virul_fac_BrkB"/>
    <property type="match status" value="1"/>
</dbReference>
<comment type="subcellular location">
    <subcellularLocation>
        <location evidence="1">Cell membrane</location>
        <topology evidence="1">Multi-pass membrane protein</topology>
    </subcellularLocation>
</comment>
<keyword evidence="3 6" id="KW-0812">Transmembrane</keyword>
<organism evidence="7 8">
    <name type="scientific">Lichenicoccus roseus</name>
    <dbReference type="NCBI Taxonomy" id="2683649"/>
    <lineage>
        <taxon>Bacteria</taxon>
        <taxon>Pseudomonadati</taxon>
        <taxon>Pseudomonadota</taxon>
        <taxon>Alphaproteobacteria</taxon>
        <taxon>Acetobacterales</taxon>
        <taxon>Acetobacteraceae</taxon>
        <taxon>Lichenicoccus</taxon>
    </lineage>
</organism>
<dbReference type="AlphaFoldDB" id="A0A5R9JAK7"/>
<evidence type="ECO:0000256" key="4">
    <source>
        <dbReference type="ARBA" id="ARBA00022989"/>
    </source>
</evidence>
<proteinExistence type="predicted"/>
<feature type="transmembrane region" description="Helical" evidence="6">
    <location>
        <begin position="127"/>
        <end position="152"/>
    </location>
</feature>
<evidence type="ECO:0000313" key="7">
    <source>
        <dbReference type="EMBL" id="TLU74664.1"/>
    </source>
</evidence>
<dbReference type="PANTHER" id="PTHR30213:SF0">
    <property type="entry name" value="UPF0761 MEMBRANE PROTEIN YIHY"/>
    <property type="match status" value="1"/>
</dbReference>
<name>A0A5R9JAK7_9PROT</name>
<accession>A0A5R9JAK7</accession>
<evidence type="ECO:0000256" key="5">
    <source>
        <dbReference type="ARBA" id="ARBA00023136"/>
    </source>
</evidence>
<dbReference type="InterPro" id="IPR017039">
    <property type="entry name" value="Virul_fac_BrkB"/>
</dbReference>
<sequence>MVLKRTFSEMISDRIGLAAAGCAFYATLALFPAISMLVSIYGLAFDPQTVEPQMQVLKHLLPGPAYELIGDRIHTLVSKPHTTLTISLIISVMITLWSSSAGTKSMLAALNIAYEEKESRSFIRYQLTALGMTLGAIIGAVLALALVVFLPAALDFIPAQLGLAVIEAQTQFLIRIGSPLVMVIFVAAAFSTLYKFGPSRQEARWHWITPGSVVATVLWLIASAGFSYYVGHVASYDATYGPLGAVIGIMMWFFVTAYVVLLGAELNAELEMQTAQDSTTGAAKPMGRRGAYVADHVADG</sequence>
<dbReference type="PIRSF" id="PIRSF035875">
    <property type="entry name" value="RNase_BN"/>
    <property type="match status" value="1"/>
</dbReference>
<feature type="transmembrane region" description="Helical" evidence="6">
    <location>
        <begin position="205"/>
        <end position="231"/>
    </location>
</feature>